<name>A0A9D1JWT8_9FIRM</name>
<dbReference type="Proteomes" id="UP000824001">
    <property type="component" value="Unassembled WGS sequence"/>
</dbReference>
<comment type="caution">
    <text evidence="1">The sequence shown here is derived from an EMBL/GenBank/DDBJ whole genome shotgun (WGS) entry which is preliminary data.</text>
</comment>
<organism evidence="1 2">
    <name type="scientific">Candidatus Scatomorpha merdipullorum</name>
    <dbReference type="NCBI Taxonomy" id="2840927"/>
    <lineage>
        <taxon>Bacteria</taxon>
        <taxon>Bacillati</taxon>
        <taxon>Bacillota</taxon>
        <taxon>Clostridia</taxon>
        <taxon>Eubacteriales</taxon>
        <taxon>Candidatus Scatomorpha</taxon>
    </lineage>
</organism>
<dbReference type="EMBL" id="DVJK01000244">
    <property type="protein sequence ID" value="HIS67599.1"/>
    <property type="molecule type" value="Genomic_DNA"/>
</dbReference>
<proteinExistence type="predicted"/>
<gene>
    <name evidence="1" type="ORF">IAC18_08530</name>
</gene>
<accession>A0A9D1JWT8</accession>
<dbReference type="InterPro" id="IPR029044">
    <property type="entry name" value="Nucleotide-diphossugar_trans"/>
</dbReference>
<dbReference type="AlphaFoldDB" id="A0A9D1JWT8"/>
<reference evidence="1" key="2">
    <citation type="journal article" date="2021" name="PeerJ">
        <title>Extensive microbial diversity within the chicken gut microbiome revealed by metagenomics and culture.</title>
        <authorList>
            <person name="Gilroy R."/>
            <person name="Ravi A."/>
            <person name="Getino M."/>
            <person name="Pursley I."/>
            <person name="Horton D.L."/>
            <person name="Alikhan N.F."/>
            <person name="Baker D."/>
            <person name="Gharbi K."/>
            <person name="Hall N."/>
            <person name="Watson M."/>
            <person name="Adriaenssens E.M."/>
            <person name="Foster-Nyarko E."/>
            <person name="Jarju S."/>
            <person name="Secka A."/>
            <person name="Antonio M."/>
            <person name="Oren A."/>
            <person name="Chaudhuri R.R."/>
            <person name="La Ragione R."/>
            <person name="Hildebrand F."/>
            <person name="Pallen M.J."/>
        </authorList>
    </citation>
    <scope>NUCLEOTIDE SEQUENCE</scope>
    <source>
        <strain evidence="1">ChiHjej10B9-9673</strain>
    </source>
</reference>
<evidence type="ECO:0000313" key="2">
    <source>
        <dbReference type="Proteomes" id="UP000824001"/>
    </source>
</evidence>
<reference evidence="1" key="1">
    <citation type="submission" date="2020-10" db="EMBL/GenBank/DDBJ databases">
        <authorList>
            <person name="Gilroy R."/>
        </authorList>
    </citation>
    <scope>NUCLEOTIDE SEQUENCE</scope>
    <source>
        <strain evidence="1">ChiHjej10B9-9673</strain>
    </source>
</reference>
<sequence length="303" mass="33725">MSTPTLVVMAAGMGSRYGGLKQLDAVGPHGQVILDYSVYDAYRAGFERVVFVIKPEIEAAFRERVGERIARKMDARYVFQTLEDLPAGYSAPEGRVKPWGTCHAVLAARGEVDGPFAVINADDRYGPEGFRGIYEHFKRASAGEYCMAGYLLGNTLTENGSVARGVCETDSEGRLVSVTERTRIEKTASGARYTEDGGASWTDIALDSTVSMNLWGFTRDFMDEAWTRFPAFLDRTLRENPLKGEYFLPGVVTQLLEEGRASVRVLRTRDRWYGVTYKEDRASVTAAFGRLTEEGVYPEELWA</sequence>
<dbReference type="SUPFAM" id="SSF53448">
    <property type="entry name" value="Nucleotide-diphospho-sugar transferases"/>
    <property type="match status" value="1"/>
</dbReference>
<protein>
    <submittedName>
        <fullName evidence="1">Nucleotidyltransferase</fullName>
    </submittedName>
</protein>
<dbReference type="Gene3D" id="3.90.550.10">
    <property type="entry name" value="Spore Coat Polysaccharide Biosynthesis Protein SpsA, Chain A"/>
    <property type="match status" value="1"/>
</dbReference>
<evidence type="ECO:0000313" key="1">
    <source>
        <dbReference type="EMBL" id="HIS67599.1"/>
    </source>
</evidence>